<dbReference type="NCBIfam" id="TIGR01685">
    <property type="entry name" value="MDP-1"/>
    <property type="match status" value="1"/>
</dbReference>
<proteinExistence type="predicted"/>
<dbReference type="CDD" id="cd07501">
    <property type="entry name" value="HAD_MDP-1_like"/>
    <property type="match status" value="1"/>
</dbReference>
<dbReference type="SFLD" id="SFLDG01131">
    <property type="entry name" value="C1.5.2:_MDP_Like"/>
    <property type="match status" value="1"/>
</dbReference>
<dbReference type="InterPro" id="IPR035679">
    <property type="entry name" value="MDP-1_euk"/>
</dbReference>
<dbReference type="Pfam" id="PF12689">
    <property type="entry name" value="Acid_PPase"/>
    <property type="match status" value="1"/>
</dbReference>
<dbReference type="EMBL" id="JAGPYM010000005">
    <property type="protein sequence ID" value="KAH6894568.1"/>
    <property type="molecule type" value="Genomic_DNA"/>
</dbReference>
<dbReference type="SFLD" id="SFLDS00003">
    <property type="entry name" value="Haloacid_Dehalogenase"/>
    <property type="match status" value="1"/>
</dbReference>
<dbReference type="InterPro" id="IPR010033">
    <property type="entry name" value="HAD_SF_ppase_IIIC"/>
</dbReference>
<dbReference type="PANTHER" id="PTHR17901">
    <property type="entry name" value="MAGNESIUM-DEPENDENT PHOSPHATASE 1 MDP1"/>
    <property type="match status" value="1"/>
</dbReference>
<dbReference type="InterPro" id="IPR023214">
    <property type="entry name" value="HAD_sf"/>
</dbReference>
<protein>
    <submittedName>
        <fullName evidence="1">Acid phosphatase-domain-containing protein</fullName>
    </submittedName>
</protein>
<reference evidence="1 2" key="1">
    <citation type="journal article" date="2021" name="Nat. Commun.">
        <title>Genetic determinants of endophytism in the Arabidopsis root mycobiome.</title>
        <authorList>
            <person name="Mesny F."/>
            <person name="Miyauchi S."/>
            <person name="Thiergart T."/>
            <person name="Pickel B."/>
            <person name="Atanasova L."/>
            <person name="Karlsson M."/>
            <person name="Huettel B."/>
            <person name="Barry K.W."/>
            <person name="Haridas S."/>
            <person name="Chen C."/>
            <person name="Bauer D."/>
            <person name="Andreopoulos W."/>
            <person name="Pangilinan J."/>
            <person name="LaButti K."/>
            <person name="Riley R."/>
            <person name="Lipzen A."/>
            <person name="Clum A."/>
            <person name="Drula E."/>
            <person name="Henrissat B."/>
            <person name="Kohler A."/>
            <person name="Grigoriev I.V."/>
            <person name="Martin F.M."/>
            <person name="Hacquard S."/>
        </authorList>
    </citation>
    <scope>NUCLEOTIDE SEQUENCE [LARGE SCALE GENOMIC DNA]</scope>
    <source>
        <strain evidence="1 2">MPI-CAGE-CH-0241</strain>
    </source>
</reference>
<organism evidence="1 2">
    <name type="scientific">Thelonectria olida</name>
    <dbReference type="NCBI Taxonomy" id="1576542"/>
    <lineage>
        <taxon>Eukaryota</taxon>
        <taxon>Fungi</taxon>
        <taxon>Dikarya</taxon>
        <taxon>Ascomycota</taxon>
        <taxon>Pezizomycotina</taxon>
        <taxon>Sordariomycetes</taxon>
        <taxon>Hypocreomycetidae</taxon>
        <taxon>Hypocreales</taxon>
        <taxon>Nectriaceae</taxon>
        <taxon>Thelonectria</taxon>
    </lineage>
</organism>
<dbReference type="OrthoDB" id="2865258at2759"/>
<evidence type="ECO:0000313" key="1">
    <source>
        <dbReference type="EMBL" id="KAH6894568.1"/>
    </source>
</evidence>
<comment type="caution">
    <text evidence="1">The sequence shown here is derived from an EMBL/GenBank/DDBJ whole genome shotgun (WGS) entry which is preliminary data.</text>
</comment>
<sequence>MVVLVLPRQMQLKNDSLTIHVETLQNLFLPIFPLLNGDLFHNQPPSTSHLPQFLTNPDLPLPRLIVFDLDYTLWPFWVDTHVTPPLKPNPAHSAASDRYGEDFAFYVDVPEILYALPRAGVKIGVASRTSAPSLARDLLKMLHIPPPHHAEQDGKPEKTKRAADVFDAGVEAYPGSKLKHMEALSKRTGIPYSEILFFDDEARNRETESLGLTMYWVKDGVSWGEVEKGVNEWRKRRGYIQPAATNGTDGTS</sequence>
<gene>
    <name evidence="1" type="ORF">B0T10DRAFT_590212</name>
</gene>
<dbReference type="SUPFAM" id="SSF56784">
    <property type="entry name" value="HAD-like"/>
    <property type="match status" value="1"/>
</dbReference>
<name>A0A9P8WBN4_9HYPO</name>
<dbReference type="InterPro" id="IPR010036">
    <property type="entry name" value="MDP_1_eu_arc"/>
</dbReference>
<dbReference type="Gene3D" id="3.40.50.1000">
    <property type="entry name" value="HAD superfamily/HAD-like"/>
    <property type="match status" value="1"/>
</dbReference>
<dbReference type="GO" id="GO:0003993">
    <property type="term" value="F:acid phosphatase activity"/>
    <property type="evidence" value="ECO:0007669"/>
    <property type="project" value="TreeGrafter"/>
</dbReference>
<dbReference type="PANTHER" id="PTHR17901:SF14">
    <property type="entry name" value="MAGNESIUM-DEPENDENT PHOSPHATASE 1"/>
    <property type="match status" value="1"/>
</dbReference>
<dbReference type="NCBIfam" id="TIGR01681">
    <property type="entry name" value="HAD-SF-IIIC"/>
    <property type="match status" value="1"/>
</dbReference>
<dbReference type="Proteomes" id="UP000777438">
    <property type="component" value="Unassembled WGS sequence"/>
</dbReference>
<dbReference type="AlphaFoldDB" id="A0A9P8WBN4"/>
<dbReference type="SFLD" id="SFLDG01129">
    <property type="entry name" value="C1.5:_HAD__Beta-PGM__Phosphata"/>
    <property type="match status" value="1"/>
</dbReference>
<keyword evidence="2" id="KW-1185">Reference proteome</keyword>
<accession>A0A9P8WBN4</accession>
<dbReference type="InterPro" id="IPR036412">
    <property type="entry name" value="HAD-like_sf"/>
</dbReference>
<evidence type="ECO:0000313" key="2">
    <source>
        <dbReference type="Proteomes" id="UP000777438"/>
    </source>
</evidence>